<keyword evidence="2" id="KW-1185">Reference proteome</keyword>
<keyword evidence="1" id="KW-0489">Methyltransferase</keyword>
<dbReference type="RefSeq" id="WP_085791820.1">
    <property type="nucleotide sequence ID" value="NZ_FWFK01000003.1"/>
</dbReference>
<gene>
    <name evidence="1" type="ORF">ROJ8625_02126</name>
</gene>
<keyword evidence="1" id="KW-0282">Flagellum</keyword>
<dbReference type="AlphaFoldDB" id="A0A1X6Z7G1"/>
<evidence type="ECO:0000313" key="2">
    <source>
        <dbReference type="Proteomes" id="UP000193570"/>
    </source>
</evidence>
<keyword evidence="1" id="KW-0969">Cilium</keyword>
<organism evidence="1 2">
    <name type="scientific">Roseivivax jejudonensis</name>
    <dbReference type="NCBI Taxonomy" id="1529041"/>
    <lineage>
        <taxon>Bacteria</taxon>
        <taxon>Pseudomonadati</taxon>
        <taxon>Pseudomonadota</taxon>
        <taxon>Alphaproteobacteria</taxon>
        <taxon>Rhodobacterales</taxon>
        <taxon>Roseobacteraceae</taxon>
        <taxon>Roseivivax</taxon>
    </lineage>
</organism>
<dbReference type="OrthoDB" id="259086at2"/>
<accession>A0A1X6Z7G1</accession>
<dbReference type="EMBL" id="FWFK01000003">
    <property type="protein sequence ID" value="SLN43059.1"/>
    <property type="molecule type" value="Genomic_DNA"/>
</dbReference>
<proteinExistence type="predicted"/>
<name>A0A1X6Z7G1_9RHOB</name>
<dbReference type="Proteomes" id="UP000193570">
    <property type="component" value="Unassembled WGS sequence"/>
</dbReference>
<keyword evidence="1" id="KW-0966">Cell projection</keyword>
<dbReference type="GO" id="GO:0032259">
    <property type="term" value="P:methylation"/>
    <property type="evidence" value="ECO:0007669"/>
    <property type="project" value="UniProtKB-KW"/>
</dbReference>
<keyword evidence="1" id="KW-0808">Transferase</keyword>
<dbReference type="InterPro" id="IPR005358">
    <property type="entry name" value="Puta_zinc/iron-chelating_dom"/>
</dbReference>
<evidence type="ECO:0000313" key="1">
    <source>
        <dbReference type="EMBL" id="SLN43059.1"/>
    </source>
</evidence>
<dbReference type="GO" id="GO:0008168">
    <property type="term" value="F:methyltransferase activity"/>
    <property type="evidence" value="ECO:0007669"/>
    <property type="project" value="UniProtKB-KW"/>
</dbReference>
<reference evidence="1 2" key="1">
    <citation type="submission" date="2017-03" db="EMBL/GenBank/DDBJ databases">
        <authorList>
            <person name="Afonso C.L."/>
            <person name="Miller P.J."/>
            <person name="Scott M.A."/>
            <person name="Spackman E."/>
            <person name="Goraichik I."/>
            <person name="Dimitrov K.M."/>
            <person name="Suarez D.L."/>
            <person name="Swayne D.E."/>
        </authorList>
    </citation>
    <scope>NUCLEOTIDE SEQUENCE [LARGE SCALE GENOMIC DNA]</scope>
    <source>
        <strain evidence="1 2">CECT 8625</strain>
    </source>
</reference>
<sequence length="241" mass="25271">MSAAKRPRTVADLRARLARLRLSGPDAERAKRLLGLYLETAEAHGQDFDTVAREMKAGLPAVRIGGADLAAQDGAPAIREAACAPGCAFCCILAGDDGGVILEAEARRLHAALAPLSGAPDGREWSARACPSLDPETRMCRAYDARPMICRTYLSPDAEACRQVAEGVPAPGPGTLGAQRLYLTVQAAGRALLAGAVTVPTYALARIAAAAVEGRDLATALREARHKPRVLDDERGRLAGD</sequence>
<dbReference type="Pfam" id="PF03692">
    <property type="entry name" value="CxxCxxCC"/>
    <property type="match status" value="1"/>
</dbReference>
<protein>
    <submittedName>
        <fullName evidence="1">Flagellin N-methylase</fullName>
    </submittedName>
</protein>